<organism evidence="2 3">
    <name type="scientific">Uliginosibacterium sediminicola</name>
    <dbReference type="NCBI Taxonomy" id="2024550"/>
    <lineage>
        <taxon>Bacteria</taxon>
        <taxon>Pseudomonadati</taxon>
        <taxon>Pseudomonadota</taxon>
        <taxon>Betaproteobacteria</taxon>
        <taxon>Rhodocyclales</taxon>
        <taxon>Zoogloeaceae</taxon>
        <taxon>Uliginosibacterium</taxon>
    </lineage>
</organism>
<sequence>MSLKSVSFTQSGSAYSCDQSEDQSGRYVKFDDVTPVVDILEKLVWEVHFGKFFDASAAATRATELLTRLKAA</sequence>
<evidence type="ECO:0000313" key="3">
    <source>
        <dbReference type="Proteomes" id="UP001410394"/>
    </source>
</evidence>
<accession>A0ABU9Z2G6</accession>
<keyword evidence="3" id="KW-1185">Reference proteome</keyword>
<dbReference type="PROSITE" id="PS51257">
    <property type="entry name" value="PROKAR_LIPOPROTEIN"/>
    <property type="match status" value="1"/>
</dbReference>
<evidence type="ECO:0000313" key="2">
    <source>
        <dbReference type="EMBL" id="MEN3070140.1"/>
    </source>
</evidence>
<dbReference type="EMBL" id="JBDIVE010000010">
    <property type="protein sequence ID" value="MEN3070140.1"/>
    <property type="molecule type" value="Genomic_DNA"/>
</dbReference>
<comment type="caution">
    <text evidence="2">The sequence shown here is derived from an EMBL/GenBank/DDBJ whole genome shotgun (WGS) entry which is preliminary data.</text>
</comment>
<gene>
    <name evidence="2" type="ORF">ABDB84_16775</name>
</gene>
<feature type="compositionally biased region" description="Polar residues" evidence="1">
    <location>
        <begin position="1"/>
        <end position="18"/>
    </location>
</feature>
<dbReference type="Proteomes" id="UP001410394">
    <property type="component" value="Unassembled WGS sequence"/>
</dbReference>
<proteinExistence type="predicted"/>
<reference evidence="2 3" key="1">
    <citation type="journal article" date="2018" name="Int. J. Syst. Evol. Microbiol.">
        <title>Uliginosibacterium sediminicola sp. nov., isolated from freshwater sediment.</title>
        <authorList>
            <person name="Hwang W.M."/>
            <person name="Kim S.M."/>
            <person name="Kang K."/>
            <person name="Ahn T.Y."/>
        </authorList>
    </citation>
    <scope>NUCLEOTIDE SEQUENCE [LARGE SCALE GENOMIC DNA]</scope>
    <source>
        <strain evidence="2 3">M1-21</strain>
    </source>
</reference>
<protein>
    <submittedName>
        <fullName evidence="2">Uncharacterized protein</fullName>
    </submittedName>
</protein>
<dbReference type="RefSeq" id="WP_345920915.1">
    <property type="nucleotide sequence ID" value="NZ_JBDIVE010000010.1"/>
</dbReference>
<evidence type="ECO:0000256" key="1">
    <source>
        <dbReference type="SAM" id="MobiDB-lite"/>
    </source>
</evidence>
<name>A0ABU9Z2G6_9RHOO</name>
<feature type="region of interest" description="Disordered" evidence="1">
    <location>
        <begin position="1"/>
        <end position="23"/>
    </location>
</feature>